<comment type="cofactor">
    <cofactor evidence="1">
        <name>FAD</name>
        <dbReference type="ChEBI" id="CHEBI:57692"/>
    </cofactor>
</comment>
<dbReference type="PANTHER" id="PTHR47354">
    <property type="entry name" value="NADH OXIDOREDUCTASE HCR"/>
    <property type="match status" value="1"/>
</dbReference>
<dbReference type="InterPro" id="IPR001433">
    <property type="entry name" value="OxRdtase_FAD/NAD-bd"/>
</dbReference>
<comment type="caution">
    <text evidence="5">The sequence shown here is derived from an EMBL/GenBank/DDBJ whole genome shotgun (WGS) entry which is preliminary data.</text>
</comment>
<protein>
    <submittedName>
        <fullName evidence="5">Oxidoreductase</fullName>
    </submittedName>
</protein>
<dbReference type="Pfam" id="PF00970">
    <property type="entry name" value="FAD_binding_6"/>
    <property type="match status" value="1"/>
</dbReference>
<dbReference type="InterPro" id="IPR017927">
    <property type="entry name" value="FAD-bd_FR_type"/>
</dbReference>
<dbReference type="PANTHER" id="PTHR47354:SF5">
    <property type="entry name" value="PROTEIN RFBI"/>
    <property type="match status" value="1"/>
</dbReference>
<evidence type="ECO:0000259" key="4">
    <source>
        <dbReference type="PROSITE" id="PS51384"/>
    </source>
</evidence>
<dbReference type="SUPFAM" id="SSF52343">
    <property type="entry name" value="Ferredoxin reductase-like, C-terminal NADP-linked domain"/>
    <property type="match status" value="1"/>
</dbReference>
<evidence type="ECO:0000256" key="1">
    <source>
        <dbReference type="ARBA" id="ARBA00001974"/>
    </source>
</evidence>
<dbReference type="OrthoDB" id="5179582at2"/>
<dbReference type="InterPro" id="IPR008333">
    <property type="entry name" value="Cbr1-like_FAD-bd_dom"/>
</dbReference>
<dbReference type="Gene3D" id="3.40.50.80">
    <property type="entry name" value="Nucleotide-binding domain of ferredoxin-NADP reductase (FNR) module"/>
    <property type="match status" value="1"/>
</dbReference>
<dbReference type="Gene3D" id="2.40.30.10">
    <property type="entry name" value="Translation factors"/>
    <property type="match status" value="1"/>
</dbReference>
<proteinExistence type="predicted"/>
<sequence>MARGTVLVSSTWRTADVVEARFETATARTLALQFPEPVSSIGGQHVDIRLTAPDGYTAVRSFSVAGTLPPTGLEITVEELEDGEVSPYLVRDLTVGEQLEMRGPVGGWFVWQPSDTSPVQLIGGGSGVVPLMAMVRSHRAAGSTVPMQLLYSVRGPSSIIYRGELEKLEASSPPLPVEYVYTREAPPGEPVGRLSPATLMPRILPPAADPAVFICGATGFVETVAAWLVEAGYTESRIKTERYGGTGDGS</sequence>
<feature type="domain" description="FAD-binding FR-type" evidence="4">
    <location>
        <begin position="10"/>
        <end position="111"/>
    </location>
</feature>
<dbReference type="Proteomes" id="UP000295411">
    <property type="component" value="Unassembled WGS sequence"/>
</dbReference>
<dbReference type="GO" id="GO:0051537">
    <property type="term" value="F:2 iron, 2 sulfur cluster binding"/>
    <property type="evidence" value="ECO:0007669"/>
    <property type="project" value="UniProtKB-KW"/>
</dbReference>
<keyword evidence="2" id="KW-0001">2Fe-2S</keyword>
<dbReference type="InterPro" id="IPR050415">
    <property type="entry name" value="MRET"/>
</dbReference>
<dbReference type="EMBL" id="SMTK01000002">
    <property type="protein sequence ID" value="TDK27072.1"/>
    <property type="molecule type" value="Genomic_DNA"/>
</dbReference>
<keyword evidence="2" id="KW-0408">Iron</keyword>
<organism evidence="5 6">
    <name type="scientific">Arthrobacter crusticola</name>
    <dbReference type="NCBI Taxonomy" id="2547960"/>
    <lineage>
        <taxon>Bacteria</taxon>
        <taxon>Bacillati</taxon>
        <taxon>Actinomycetota</taxon>
        <taxon>Actinomycetes</taxon>
        <taxon>Micrococcales</taxon>
        <taxon>Micrococcaceae</taxon>
        <taxon>Arthrobacter</taxon>
    </lineage>
</organism>
<keyword evidence="6" id="KW-1185">Reference proteome</keyword>
<evidence type="ECO:0000256" key="2">
    <source>
        <dbReference type="ARBA" id="ARBA00022714"/>
    </source>
</evidence>
<accession>A0A4V6PLR1</accession>
<dbReference type="InterPro" id="IPR039261">
    <property type="entry name" value="FNR_nucleotide-bd"/>
</dbReference>
<evidence type="ECO:0000313" key="6">
    <source>
        <dbReference type="Proteomes" id="UP000295411"/>
    </source>
</evidence>
<dbReference type="SUPFAM" id="SSF63380">
    <property type="entry name" value="Riboflavin synthase domain-like"/>
    <property type="match status" value="1"/>
</dbReference>
<name>A0A4V6PLR1_9MICC</name>
<evidence type="ECO:0000313" key="5">
    <source>
        <dbReference type="EMBL" id="TDK27072.1"/>
    </source>
</evidence>
<dbReference type="PRINTS" id="PR00406">
    <property type="entry name" value="CYTB5RDTASE"/>
</dbReference>
<dbReference type="PROSITE" id="PS51384">
    <property type="entry name" value="FAD_FR"/>
    <property type="match status" value="1"/>
</dbReference>
<dbReference type="AlphaFoldDB" id="A0A4V6PLR1"/>
<dbReference type="Pfam" id="PF00175">
    <property type="entry name" value="NAD_binding_1"/>
    <property type="match status" value="1"/>
</dbReference>
<keyword evidence="3" id="KW-0411">Iron-sulfur</keyword>
<dbReference type="InterPro" id="IPR017938">
    <property type="entry name" value="Riboflavin_synthase-like_b-brl"/>
</dbReference>
<gene>
    <name evidence="5" type="ORF">E2F48_06485</name>
</gene>
<dbReference type="GO" id="GO:0016491">
    <property type="term" value="F:oxidoreductase activity"/>
    <property type="evidence" value="ECO:0007669"/>
    <property type="project" value="InterPro"/>
</dbReference>
<evidence type="ECO:0000256" key="3">
    <source>
        <dbReference type="ARBA" id="ARBA00023014"/>
    </source>
</evidence>
<keyword evidence="2" id="KW-0479">Metal-binding</keyword>
<reference evidence="5 6" key="1">
    <citation type="submission" date="2019-03" db="EMBL/GenBank/DDBJ databases">
        <title>Arthrobacter sp. nov., an bacterium isolated from biocrust in Mu Us Desert.</title>
        <authorList>
            <person name="Lixiong L."/>
        </authorList>
    </citation>
    <scope>NUCLEOTIDE SEQUENCE [LARGE SCALE GENOMIC DNA]</scope>
    <source>
        <strain evidence="5 6">SLN-3</strain>
    </source>
</reference>